<dbReference type="AlphaFoldDB" id="A0ABD2KBA8"/>
<protein>
    <recommendedName>
        <fullName evidence="3">CTLH domain-containing protein</fullName>
    </recommendedName>
</protein>
<evidence type="ECO:0000313" key="1">
    <source>
        <dbReference type="EMBL" id="KAL3099953.1"/>
    </source>
</evidence>
<dbReference type="PANTHER" id="PTHR11130">
    <property type="entry name" value="GLUTATHIONE SYNTHETASE"/>
    <property type="match status" value="1"/>
</dbReference>
<gene>
    <name evidence="1" type="ORF">niasHS_001879</name>
</gene>
<evidence type="ECO:0000313" key="2">
    <source>
        <dbReference type="Proteomes" id="UP001620645"/>
    </source>
</evidence>
<reference evidence="1 2" key="1">
    <citation type="submission" date="2024-10" db="EMBL/GenBank/DDBJ databases">
        <authorList>
            <person name="Kim D."/>
        </authorList>
    </citation>
    <scope>NUCLEOTIDE SEQUENCE [LARGE SCALE GENOMIC DNA]</scope>
    <source>
        <strain evidence="1">Taebaek</strain>
    </source>
</reference>
<dbReference type="InterPro" id="IPR005615">
    <property type="entry name" value="Glutathione_synthase"/>
</dbReference>
<evidence type="ECO:0008006" key="3">
    <source>
        <dbReference type="Google" id="ProtNLM"/>
    </source>
</evidence>
<proteinExistence type="predicted"/>
<dbReference type="SUPFAM" id="SSF56059">
    <property type="entry name" value="Glutathione synthetase ATP-binding domain-like"/>
    <property type="match status" value="1"/>
</dbReference>
<name>A0ABD2KBA8_HETSC</name>
<comment type="caution">
    <text evidence="1">The sequence shown here is derived from an EMBL/GenBank/DDBJ whole genome shotgun (WGS) entry which is preliminary data.</text>
</comment>
<dbReference type="Proteomes" id="UP001620645">
    <property type="component" value="Unassembled WGS sequence"/>
</dbReference>
<organism evidence="1 2">
    <name type="scientific">Heterodera schachtii</name>
    <name type="common">Sugarbeet cyst nematode worm</name>
    <name type="synonym">Tylenchus schachtii</name>
    <dbReference type="NCBI Taxonomy" id="97005"/>
    <lineage>
        <taxon>Eukaryota</taxon>
        <taxon>Metazoa</taxon>
        <taxon>Ecdysozoa</taxon>
        <taxon>Nematoda</taxon>
        <taxon>Chromadorea</taxon>
        <taxon>Rhabditida</taxon>
        <taxon>Tylenchina</taxon>
        <taxon>Tylenchomorpha</taxon>
        <taxon>Tylenchoidea</taxon>
        <taxon>Heteroderidae</taxon>
        <taxon>Heteroderinae</taxon>
        <taxon>Heterodera</taxon>
    </lineage>
</organism>
<accession>A0ABD2KBA8</accession>
<dbReference type="InterPro" id="IPR014049">
    <property type="entry name" value="Glutathione_synthase_N_euk"/>
</dbReference>
<sequence length="188" mass="21898">MGQIDEAKKWALANGLITKRERFVPFSLFPSPFPRALFHKAVDVQKSLQLLYFRAMRDFDFLKEMHRAQTETNEEFRLTVDFIENCYKDGFKQPLTLFCQRADYMTHQSEENDEKKLELKQHVLSMANADTSPSALSPNHTDTMVAKALHTAWIVLDPRSWPMMLRQSENGFALRFPIQPPAHQLLNL</sequence>
<keyword evidence="2" id="KW-1185">Reference proteome</keyword>
<dbReference type="EMBL" id="JBICCN010000037">
    <property type="protein sequence ID" value="KAL3099953.1"/>
    <property type="molecule type" value="Genomic_DNA"/>
</dbReference>
<dbReference type="PANTHER" id="PTHR11130:SF0">
    <property type="entry name" value="GLUTATHIONE SYNTHETASE"/>
    <property type="match status" value="1"/>
</dbReference>
<dbReference type="Gene3D" id="3.30.1490.80">
    <property type="match status" value="1"/>
</dbReference>
<dbReference type="Pfam" id="PF03917">
    <property type="entry name" value="GSH_synth_ATP"/>
    <property type="match status" value="1"/>
</dbReference>